<comment type="similarity">
    <text evidence="1">Belongs to the NADH dehydrogenase family.</text>
</comment>
<evidence type="ECO:0000256" key="7">
    <source>
        <dbReference type="ARBA" id="ARBA00047599"/>
    </source>
</evidence>
<evidence type="ECO:0000256" key="6">
    <source>
        <dbReference type="ARBA" id="ARBA00023027"/>
    </source>
</evidence>
<dbReference type="PANTHER" id="PTHR43706:SF47">
    <property type="entry name" value="EXTERNAL NADH-UBIQUINONE OXIDOREDUCTASE 1, MITOCHONDRIAL-RELATED"/>
    <property type="match status" value="1"/>
</dbReference>
<dbReference type="PANTHER" id="PTHR43706">
    <property type="entry name" value="NADH DEHYDROGENASE"/>
    <property type="match status" value="1"/>
</dbReference>
<dbReference type="SUPFAM" id="SSF51905">
    <property type="entry name" value="FAD/NAD(P)-binding domain"/>
    <property type="match status" value="1"/>
</dbReference>
<dbReference type="OrthoDB" id="9781621at2"/>
<dbReference type="Gene3D" id="3.50.50.100">
    <property type="match status" value="1"/>
</dbReference>
<dbReference type="KEGG" id="nfl:COO91_05348"/>
<feature type="transmembrane region" description="Helical" evidence="8">
    <location>
        <begin position="353"/>
        <end position="378"/>
    </location>
</feature>
<evidence type="ECO:0000256" key="5">
    <source>
        <dbReference type="ARBA" id="ARBA00023002"/>
    </source>
</evidence>
<keyword evidence="5" id="KW-0560">Oxidoreductase</keyword>
<feature type="domain" description="FAD/NAD(P)-binding" evidence="9">
    <location>
        <begin position="5"/>
        <end position="326"/>
    </location>
</feature>
<evidence type="ECO:0000256" key="1">
    <source>
        <dbReference type="ARBA" id="ARBA00005272"/>
    </source>
</evidence>
<gene>
    <name evidence="10" type="ORF">COO91_05348</name>
</gene>
<dbReference type="PRINTS" id="PR00368">
    <property type="entry name" value="FADPNR"/>
</dbReference>
<keyword evidence="8" id="KW-0472">Membrane</keyword>
<keyword evidence="4" id="KW-0274">FAD</keyword>
<evidence type="ECO:0000313" key="10">
    <source>
        <dbReference type="EMBL" id="AUB39357.1"/>
    </source>
</evidence>
<dbReference type="AlphaFoldDB" id="A0A2K8SV89"/>
<dbReference type="InterPro" id="IPR045024">
    <property type="entry name" value="NDH-2"/>
</dbReference>
<accession>A0A2K8SV89</accession>
<proteinExistence type="inferred from homology"/>
<dbReference type="InterPro" id="IPR036188">
    <property type="entry name" value="FAD/NAD-bd_sf"/>
</dbReference>
<dbReference type="EC" id="1.6.5.9" evidence="2"/>
<evidence type="ECO:0000256" key="3">
    <source>
        <dbReference type="ARBA" id="ARBA00022630"/>
    </source>
</evidence>
<keyword evidence="8" id="KW-0812">Transmembrane</keyword>
<keyword evidence="8" id="KW-1133">Transmembrane helix</keyword>
<evidence type="ECO:0000313" key="11">
    <source>
        <dbReference type="Proteomes" id="UP000232003"/>
    </source>
</evidence>
<sequence length="420" mass="47085">MNSRRVVIVGAGFGGLQAAQSLADSGADVLLIDRNNYHTFVPLLYQVATGQLEPEYIAYPIRTILRRFSFLRNKSKVQFLMAEVEQIDFSGQTVETDSCVITYDFLVLATGSQTQFLGVPGALEYAFSMRTLEEAIAIRNHIFSCFERAIQESDSSRRQQLLTFTIVGGGPTGVEVAGAFVEMLRGHLRRDYRTLLKEVRLILVQSGDHLLADLPKKLGAYTYKRLHQLGVEVYLQTKVTRVTFEFLHLQNDEVIPTSTVIWTAGLEANYPTTSEEVSSANKGKLLVHPTLQLLEQSNIYAIGDLAYIEQNGKPLTGVAPEALQQGVVVARNIQRQFRGKSPKHFSYFNKGRLAIIGCYSGVGKIGAFAFTGCLAWLMWLGVHLVYLPGYRSRFLVLLTWLHTYLFGDRSVRLIMSMKKR</sequence>
<keyword evidence="11" id="KW-1185">Reference proteome</keyword>
<dbReference type="PRINTS" id="PR00411">
    <property type="entry name" value="PNDRDTASEI"/>
</dbReference>
<comment type="catalytic activity">
    <reaction evidence="7">
        <text>a quinone + NADH + H(+) = a quinol + NAD(+)</text>
        <dbReference type="Rhea" id="RHEA:46160"/>
        <dbReference type="ChEBI" id="CHEBI:15378"/>
        <dbReference type="ChEBI" id="CHEBI:24646"/>
        <dbReference type="ChEBI" id="CHEBI:57540"/>
        <dbReference type="ChEBI" id="CHEBI:57945"/>
        <dbReference type="ChEBI" id="CHEBI:132124"/>
        <dbReference type="EC" id="1.6.5.9"/>
    </reaction>
</comment>
<protein>
    <recommendedName>
        <fullName evidence="2">NADH:ubiquinone reductase (non-electrogenic)</fullName>
        <ecNumber evidence="2">1.6.5.9</ecNumber>
    </recommendedName>
</protein>
<evidence type="ECO:0000256" key="2">
    <source>
        <dbReference type="ARBA" id="ARBA00012637"/>
    </source>
</evidence>
<dbReference type="InterPro" id="IPR023753">
    <property type="entry name" value="FAD/NAD-binding_dom"/>
</dbReference>
<dbReference type="RefSeq" id="WP_100900394.1">
    <property type="nucleotide sequence ID" value="NZ_CAWNNC010000001.1"/>
</dbReference>
<dbReference type="Pfam" id="PF07992">
    <property type="entry name" value="Pyr_redox_2"/>
    <property type="match status" value="1"/>
</dbReference>
<dbReference type="Proteomes" id="UP000232003">
    <property type="component" value="Chromosome"/>
</dbReference>
<evidence type="ECO:0000259" key="9">
    <source>
        <dbReference type="Pfam" id="PF07992"/>
    </source>
</evidence>
<organism evidence="10 11">
    <name type="scientific">Nostoc flagelliforme CCNUN1</name>
    <dbReference type="NCBI Taxonomy" id="2038116"/>
    <lineage>
        <taxon>Bacteria</taxon>
        <taxon>Bacillati</taxon>
        <taxon>Cyanobacteriota</taxon>
        <taxon>Cyanophyceae</taxon>
        <taxon>Nostocales</taxon>
        <taxon>Nostocaceae</taxon>
        <taxon>Nostoc</taxon>
    </lineage>
</organism>
<evidence type="ECO:0000256" key="8">
    <source>
        <dbReference type="SAM" id="Phobius"/>
    </source>
</evidence>
<keyword evidence="3" id="KW-0285">Flavoprotein</keyword>
<dbReference type="GO" id="GO:0050136">
    <property type="term" value="F:NADH dehydrogenase (quinone) (non-electrogenic) activity"/>
    <property type="evidence" value="ECO:0007669"/>
    <property type="project" value="UniProtKB-EC"/>
</dbReference>
<name>A0A2K8SV89_9NOSO</name>
<reference evidence="10 11" key="1">
    <citation type="submission" date="2017-11" db="EMBL/GenBank/DDBJ databases">
        <title>Complete genome of a free-living desiccation-tolerant cyanobacterium and its photosynthetic adaptation to extreme terrestrial habitat.</title>
        <authorList>
            <person name="Shang J."/>
        </authorList>
    </citation>
    <scope>NUCLEOTIDE SEQUENCE [LARGE SCALE GENOMIC DNA]</scope>
    <source>
        <strain evidence="10 11">CCNUN1</strain>
    </source>
</reference>
<evidence type="ECO:0000256" key="4">
    <source>
        <dbReference type="ARBA" id="ARBA00022827"/>
    </source>
</evidence>
<keyword evidence="6" id="KW-0520">NAD</keyword>
<dbReference type="EMBL" id="CP024785">
    <property type="protein sequence ID" value="AUB39357.1"/>
    <property type="molecule type" value="Genomic_DNA"/>
</dbReference>